<proteinExistence type="predicted"/>
<sequence>MSIKYPIPEEQENTAATTIIMEKISRNNNKKNSNTLFTTFHSPTPTTASAMTNRRLSASSTDSPTSITDDISPSKNSPPALLSLQESSSELSQESQESQQQEKEQYRVRFFRKVTVRRTLSHKSMSKKEKCNYWLQEDEFVLIKQRNDTMIQQINNDIDDDYSDYQGNSQSSLLSFTKSSVHYGHQHYDDEDEDEDCKRGLEYGLKVEAIRKRSSRYLALEEVLIKQEEQYLSGSGSFNDSQSDYFIYDDEAIADAYYTISYECQHQKKLNIIFMTGQNAQGAVGGDPAMGNMSPSEQYLKKYTFASAGDQFDTNYLSIIVSSADVGILEFDGQQVPSATFTQIGSSGFSSAVISLSQGTHTTESLINGHGITVIGFGYADSYIYPGGSEFEIINPAGDPFPPLCSILTSGNNPVLVTGSATDEYILEVNANGDANTGIFSIYLATDSFNTELQVEPFAPGDPTVGFTVTPAIEMMEGFARVIASDGAGNTCSLEIPPSSAPTFESVSHDLCENFAVHARTTVTFDGVTSTVHNGDVSVYPGTSITGDFEFNNAGNATGAFQFEIGEVVVDSQDFADHLVYAHAVAMEYHDDGETVGIEIGGMHTLL</sequence>
<keyword evidence="4" id="KW-1185">Reference proteome</keyword>
<dbReference type="InterPro" id="IPR035234">
    <property type="entry name" value="IgGFc-bd_N"/>
</dbReference>
<accession>A0A1E7FM69</accession>
<organism evidence="3 4">
    <name type="scientific">Fragilariopsis cylindrus CCMP1102</name>
    <dbReference type="NCBI Taxonomy" id="635003"/>
    <lineage>
        <taxon>Eukaryota</taxon>
        <taxon>Sar</taxon>
        <taxon>Stramenopiles</taxon>
        <taxon>Ochrophyta</taxon>
        <taxon>Bacillariophyta</taxon>
        <taxon>Bacillariophyceae</taxon>
        <taxon>Bacillariophycidae</taxon>
        <taxon>Bacillariales</taxon>
        <taxon>Bacillariaceae</taxon>
        <taxon>Fragilariopsis</taxon>
    </lineage>
</organism>
<feature type="compositionally biased region" description="Low complexity" evidence="1">
    <location>
        <begin position="59"/>
        <end position="74"/>
    </location>
</feature>
<evidence type="ECO:0000313" key="4">
    <source>
        <dbReference type="Proteomes" id="UP000095751"/>
    </source>
</evidence>
<dbReference type="InParanoid" id="A0A1E7FM69"/>
<evidence type="ECO:0000256" key="1">
    <source>
        <dbReference type="SAM" id="MobiDB-lite"/>
    </source>
</evidence>
<name>A0A1E7FM69_9STRA</name>
<feature type="compositionally biased region" description="Polar residues" evidence="1">
    <location>
        <begin position="35"/>
        <end position="58"/>
    </location>
</feature>
<dbReference type="AlphaFoldDB" id="A0A1E7FM69"/>
<dbReference type="Pfam" id="PF17517">
    <property type="entry name" value="IgGFc_binding"/>
    <property type="match status" value="1"/>
</dbReference>
<protein>
    <recommendedName>
        <fullName evidence="2">IgGFc-binding protein N-terminal domain-containing protein</fullName>
    </recommendedName>
</protein>
<dbReference type="KEGG" id="fcy:FRACYDRAFT_235284"/>
<dbReference type="Proteomes" id="UP000095751">
    <property type="component" value="Unassembled WGS sequence"/>
</dbReference>
<dbReference type="EMBL" id="KV784355">
    <property type="protein sequence ID" value="OEU19237.1"/>
    <property type="molecule type" value="Genomic_DNA"/>
</dbReference>
<dbReference type="OrthoDB" id="10264374at2759"/>
<evidence type="ECO:0000259" key="2">
    <source>
        <dbReference type="Pfam" id="PF17517"/>
    </source>
</evidence>
<feature type="compositionally biased region" description="Low complexity" evidence="1">
    <location>
        <begin position="81"/>
        <end position="99"/>
    </location>
</feature>
<feature type="region of interest" description="Disordered" evidence="1">
    <location>
        <begin position="29"/>
        <end position="104"/>
    </location>
</feature>
<feature type="domain" description="IgGFc-binding protein N-terminal" evidence="2">
    <location>
        <begin position="272"/>
        <end position="365"/>
    </location>
</feature>
<gene>
    <name evidence="3" type="ORF">FRACYDRAFT_235284</name>
</gene>
<reference evidence="3 4" key="1">
    <citation type="submission" date="2016-09" db="EMBL/GenBank/DDBJ databases">
        <title>Extensive genetic diversity and differential bi-allelic expression allows diatom success in the polar Southern Ocean.</title>
        <authorList>
            <consortium name="DOE Joint Genome Institute"/>
            <person name="Mock T."/>
            <person name="Otillar R.P."/>
            <person name="Strauss J."/>
            <person name="Dupont C."/>
            <person name="Frickenhaus S."/>
            <person name="Maumus F."/>
            <person name="Mcmullan M."/>
            <person name="Sanges R."/>
            <person name="Schmutz J."/>
            <person name="Toseland A."/>
            <person name="Valas R."/>
            <person name="Veluchamy A."/>
            <person name="Ward B.J."/>
            <person name="Allen A."/>
            <person name="Barry K."/>
            <person name="Falciatore A."/>
            <person name="Ferrante M."/>
            <person name="Fortunato A.E."/>
            <person name="Gloeckner G."/>
            <person name="Gruber A."/>
            <person name="Hipkin R."/>
            <person name="Janech M."/>
            <person name="Kroth P."/>
            <person name="Leese F."/>
            <person name="Lindquist E."/>
            <person name="Lyon B.R."/>
            <person name="Martin J."/>
            <person name="Mayer C."/>
            <person name="Parker M."/>
            <person name="Quesneville H."/>
            <person name="Raymond J."/>
            <person name="Uhlig C."/>
            <person name="Valentin K.U."/>
            <person name="Worden A.Z."/>
            <person name="Armbrust E.V."/>
            <person name="Bowler C."/>
            <person name="Green B."/>
            <person name="Moulton V."/>
            <person name="Van Oosterhout C."/>
            <person name="Grigoriev I."/>
        </authorList>
    </citation>
    <scope>NUCLEOTIDE SEQUENCE [LARGE SCALE GENOMIC DNA]</scope>
    <source>
        <strain evidence="3 4">CCMP1102</strain>
    </source>
</reference>
<evidence type="ECO:0000313" key="3">
    <source>
        <dbReference type="EMBL" id="OEU19237.1"/>
    </source>
</evidence>